<evidence type="ECO:0000313" key="13">
    <source>
        <dbReference type="Proteomes" id="UP000467249"/>
    </source>
</evidence>
<gene>
    <name evidence="12" type="ORF">MANY_23880</name>
</gene>
<sequence length="196" mass="21576">MRESARADRPVRYRVPGEPGIWFVIFGDLLAFGALFITYMYYRGRFPEAFADGLAAMSRGIGVVNTVVLLSASLAVVQGVGAYRAGDRRAADRALIVAFGCGAGFVVLKSVEYGIKISQSLVPNTSAFFGLYYTFTGVHLVHVVIGLALLLYLRAVVRRPTPDIRDRQVVESGAVFWHLVDLLWVVLFALFYAVHV</sequence>
<keyword evidence="13" id="KW-1185">Reference proteome</keyword>
<feature type="transmembrane region" description="Helical" evidence="10">
    <location>
        <begin position="62"/>
        <end position="82"/>
    </location>
</feature>
<evidence type="ECO:0000256" key="3">
    <source>
        <dbReference type="ARBA" id="ARBA00022347"/>
    </source>
</evidence>
<dbReference type="Proteomes" id="UP000467249">
    <property type="component" value="Chromosome"/>
</dbReference>
<evidence type="ECO:0000256" key="10">
    <source>
        <dbReference type="SAM" id="Phobius"/>
    </source>
</evidence>
<name>A0A6N4WCX4_9MYCO</name>
<organism evidence="12 13">
    <name type="scientific">Mycolicibacterium anyangense</name>
    <dbReference type="NCBI Taxonomy" id="1431246"/>
    <lineage>
        <taxon>Bacteria</taxon>
        <taxon>Bacillati</taxon>
        <taxon>Actinomycetota</taxon>
        <taxon>Actinomycetes</taxon>
        <taxon>Mycobacteriales</taxon>
        <taxon>Mycobacteriaceae</taxon>
        <taxon>Mycolicibacterium</taxon>
    </lineage>
</organism>
<protein>
    <recommendedName>
        <fullName evidence="3">Probable cytochrome c oxidase subunit 3</fullName>
    </recommendedName>
    <alternativeName>
        <fullName evidence="7">Cytochrome aa3 subunit 3</fullName>
    </alternativeName>
</protein>
<feature type="transmembrane region" description="Helical" evidence="10">
    <location>
        <begin position="131"/>
        <end position="153"/>
    </location>
</feature>
<feature type="transmembrane region" description="Helical" evidence="10">
    <location>
        <begin position="174"/>
        <end position="194"/>
    </location>
</feature>
<evidence type="ECO:0000256" key="8">
    <source>
        <dbReference type="ARBA" id="ARBA00047816"/>
    </source>
</evidence>
<dbReference type="InterPro" id="IPR013833">
    <property type="entry name" value="Cyt_c_oxidase_su3_a-hlx"/>
</dbReference>
<dbReference type="InterPro" id="IPR035973">
    <property type="entry name" value="Cyt_c_oxidase_su3-like_sf"/>
</dbReference>
<comment type="catalytic activity">
    <reaction evidence="8">
        <text>4 Fe(II)-[cytochrome c] + O2 + 8 H(+)(in) = 4 Fe(III)-[cytochrome c] + 2 H2O + 4 H(+)(out)</text>
        <dbReference type="Rhea" id="RHEA:11436"/>
        <dbReference type="Rhea" id="RHEA-COMP:10350"/>
        <dbReference type="Rhea" id="RHEA-COMP:14399"/>
        <dbReference type="ChEBI" id="CHEBI:15377"/>
        <dbReference type="ChEBI" id="CHEBI:15378"/>
        <dbReference type="ChEBI" id="CHEBI:15379"/>
        <dbReference type="ChEBI" id="CHEBI:29033"/>
        <dbReference type="ChEBI" id="CHEBI:29034"/>
        <dbReference type="EC" id="7.1.1.9"/>
    </reaction>
</comment>
<dbReference type="GO" id="GO:0004129">
    <property type="term" value="F:cytochrome-c oxidase activity"/>
    <property type="evidence" value="ECO:0007669"/>
    <property type="project" value="UniProtKB-EC"/>
</dbReference>
<dbReference type="Pfam" id="PF00510">
    <property type="entry name" value="COX3"/>
    <property type="match status" value="1"/>
</dbReference>
<dbReference type="GO" id="GO:0019646">
    <property type="term" value="P:aerobic electron transport chain"/>
    <property type="evidence" value="ECO:0007669"/>
    <property type="project" value="InterPro"/>
</dbReference>
<dbReference type="InterPro" id="IPR000298">
    <property type="entry name" value="Cyt_c_oxidase-like_su3"/>
</dbReference>
<dbReference type="SUPFAM" id="SSF81452">
    <property type="entry name" value="Cytochrome c oxidase subunit III-like"/>
    <property type="match status" value="1"/>
</dbReference>
<keyword evidence="6 10" id="KW-0472">Membrane</keyword>
<dbReference type="AlphaFoldDB" id="A0A6N4WCX4"/>
<feature type="transmembrane region" description="Helical" evidence="10">
    <location>
        <begin position="21"/>
        <end position="42"/>
    </location>
</feature>
<dbReference type="EMBL" id="AP022620">
    <property type="protein sequence ID" value="BBZ77051.1"/>
    <property type="molecule type" value="Genomic_DNA"/>
</dbReference>
<dbReference type="PANTHER" id="PTHR11403">
    <property type="entry name" value="CYTOCHROME C OXIDASE SUBUNIT III"/>
    <property type="match status" value="1"/>
</dbReference>
<accession>A0A6N4WCX4</accession>
<evidence type="ECO:0000256" key="4">
    <source>
        <dbReference type="ARBA" id="ARBA00022692"/>
    </source>
</evidence>
<dbReference type="KEGG" id="many:MANY_23880"/>
<dbReference type="InterPro" id="IPR024791">
    <property type="entry name" value="Cyt_c/ubiquinol_Oxase_su3"/>
</dbReference>
<evidence type="ECO:0000256" key="6">
    <source>
        <dbReference type="ARBA" id="ARBA00023136"/>
    </source>
</evidence>
<comment type="similarity">
    <text evidence="2 9">Belongs to the cytochrome c oxidase subunit 3 family.</text>
</comment>
<feature type="domain" description="Heme-copper oxidase subunit III family profile" evidence="11">
    <location>
        <begin position="1"/>
        <end position="196"/>
    </location>
</feature>
<evidence type="ECO:0000313" key="12">
    <source>
        <dbReference type="EMBL" id="BBZ77051.1"/>
    </source>
</evidence>
<evidence type="ECO:0000256" key="7">
    <source>
        <dbReference type="ARBA" id="ARBA00031400"/>
    </source>
</evidence>
<dbReference type="PANTHER" id="PTHR11403:SF6">
    <property type="entry name" value="NITRIC OXIDE REDUCTASE SUBUNIT E"/>
    <property type="match status" value="1"/>
</dbReference>
<dbReference type="GO" id="GO:0005886">
    <property type="term" value="C:plasma membrane"/>
    <property type="evidence" value="ECO:0007669"/>
    <property type="project" value="UniProtKB-SubCell"/>
</dbReference>
<keyword evidence="4 9" id="KW-0812">Transmembrane</keyword>
<evidence type="ECO:0000256" key="9">
    <source>
        <dbReference type="RuleBase" id="RU003376"/>
    </source>
</evidence>
<feature type="transmembrane region" description="Helical" evidence="10">
    <location>
        <begin position="94"/>
        <end position="111"/>
    </location>
</feature>
<evidence type="ECO:0000259" key="11">
    <source>
        <dbReference type="PROSITE" id="PS50253"/>
    </source>
</evidence>
<evidence type="ECO:0000256" key="5">
    <source>
        <dbReference type="ARBA" id="ARBA00022989"/>
    </source>
</evidence>
<evidence type="ECO:0000256" key="1">
    <source>
        <dbReference type="ARBA" id="ARBA00004141"/>
    </source>
</evidence>
<evidence type="ECO:0000256" key="2">
    <source>
        <dbReference type="ARBA" id="ARBA00010581"/>
    </source>
</evidence>
<reference evidence="12 13" key="1">
    <citation type="journal article" date="2019" name="Emerg. Microbes Infect.">
        <title>Comprehensive subspecies identification of 175 nontuberculous mycobacteria species based on 7547 genomic profiles.</title>
        <authorList>
            <person name="Matsumoto Y."/>
            <person name="Kinjo T."/>
            <person name="Motooka D."/>
            <person name="Nabeya D."/>
            <person name="Jung N."/>
            <person name="Uechi K."/>
            <person name="Horii T."/>
            <person name="Iida T."/>
            <person name="Fujita J."/>
            <person name="Nakamura S."/>
        </authorList>
    </citation>
    <scope>NUCLEOTIDE SEQUENCE [LARGE SCALE GENOMIC DNA]</scope>
    <source>
        <strain evidence="12 13">JCM 30275</strain>
    </source>
</reference>
<comment type="subcellular location">
    <subcellularLocation>
        <location evidence="9">Cell membrane</location>
        <topology evidence="9">Multi-pass membrane protein</topology>
    </subcellularLocation>
    <subcellularLocation>
        <location evidence="1">Membrane</location>
        <topology evidence="1">Multi-pass membrane protein</topology>
    </subcellularLocation>
</comment>
<proteinExistence type="inferred from homology"/>
<dbReference type="Gene3D" id="1.20.120.80">
    <property type="entry name" value="Cytochrome c oxidase, subunit III, four-helix bundle"/>
    <property type="match status" value="1"/>
</dbReference>
<dbReference type="PROSITE" id="PS50253">
    <property type="entry name" value="COX3"/>
    <property type="match status" value="1"/>
</dbReference>
<keyword evidence="5 10" id="KW-1133">Transmembrane helix</keyword>